<reference evidence="2 3" key="1">
    <citation type="submission" date="2023-02" db="EMBL/GenBank/DDBJ databases">
        <title>Dictyobacter halimunensis sp. nov., a new member of the class Ktedonobacteria from forest soil in a geothermal area.</title>
        <authorList>
            <person name="Rachmania M.K."/>
            <person name="Ningsih F."/>
            <person name="Sakai Y."/>
            <person name="Yabe S."/>
            <person name="Yokota A."/>
            <person name="Sjamsuridzal W."/>
        </authorList>
    </citation>
    <scope>NUCLEOTIDE SEQUENCE [LARGE SCALE GENOMIC DNA]</scope>
    <source>
        <strain evidence="2 3">S3.2.2.5</strain>
    </source>
</reference>
<dbReference type="RefSeq" id="WP_338254318.1">
    <property type="nucleotide sequence ID" value="NZ_BSRI01000002.1"/>
</dbReference>
<organism evidence="2 3">
    <name type="scientific">Dictyobacter halimunensis</name>
    <dbReference type="NCBI Taxonomy" id="3026934"/>
    <lineage>
        <taxon>Bacteria</taxon>
        <taxon>Bacillati</taxon>
        <taxon>Chloroflexota</taxon>
        <taxon>Ktedonobacteria</taxon>
        <taxon>Ktedonobacterales</taxon>
        <taxon>Dictyobacteraceae</taxon>
        <taxon>Dictyobacter</taxon>
    </lineage>
</organism>
<accession>A0ABQ6FZC2</accession>
<evidence type="ECO:0000313" key="2">
    <source>
        <dbReference type="EMBL" id="GLV58186.1"/>
    </source>
</evidence>
<evidence type="ECO:0000313" key="3">
    <source>
        <dbReference type="Proteomes" id="UP001344906"/>
    </source>
</evidence>
<protein>
    <submittedName>
        <fullName evidence="2">Uncharacterized protein</fullName>
    </submittedName>
</protein>
<dbReference type="Proteomes" id="UP001344906">
    <property type="component" value="Unassembled WGS sequence"/>
</dbReference>
<evidence type="ECO:0000256" key="1">
    <source>
        <dbReference type="SAM" id="MobiDB-lite"/>
    </source>
</evidence>
<dbReference type="EMBL" id="BSRI01000002">
    <property type="protein sequence ID" value="GLV58186.1"/>
    <property type="molecule type" value="Genomic_DNA"/>
</dbReference>
<proteinExistence type="predicted"/>
<comment type="caution">
    <text evidence="2">The sequence shown here is derived from an EMBL/GenBank/DDBJ whole genome shotgun (WGS) entry which is preliminary data.</text>
</comment>
<name>A0ABQ6FZC2_9CHLR</name>
<feature type="region of interest" description="Disordered" evidence="1">
    <location>
        <begin position="82"/>
        <end position="106"/>
    </location>
</feature>
<keyword evidence="3" id="KW-1185">Reference proteome</keyword>
<gene>
    <name evidence="2" type="ORF">KDH_50200</name>
</gene>
<sequence length="426" mass="48078">MDLWTNTDEHDQTLTGATENGHIAAIRGARRLSDRATLSLLRSWLLEDFGAAYCRSLGASRIFRHCYWIDALGGYTAKSLRAPDEQVHPPSGNGKGKGRQKSAAMPLPAALQPGARLAQALAQESRPIALHSLLLSAGSSTRRSRESRQSDDDNTILSKESGILATSWLDVASSLLSEIEQSPAIFLLDPLGPTTFSYDDLAPLYKRTGPTELCFLLAHKQIEHHLRSAATHTAQANALTALLRSDRWKTLNAKEDVDIQGFARMFITSMRRHFQWSPQNIDLPVQNGPASVASLPYTLIYATRRSDGLLIMNDALCEYRRRTYRQSYQGVLSEDWFAQQDQKRLDEGLRQLREQIQRQGVATRIRRWPDLRQQLILDNFGQFTVQEYDHCLQELIAQQEVRCVWRQAPEVGSERIPGNEDTLIWS</sequence>